<evidence type="ECO:0000313" key="2">
    <source>
        <dbReference type="Proteomes" id="UP000184447"/>
    </source>
</evidence>
<dbReference type="Gene3D" id="3.20.20.70">
    <property type="entry name" value="Aldolase class I"/>
    <property type="match status" value="1"/>
</dbReference>
<dbReference type="STRING" id="1121316.SAMN02745207_01147"/>
<evidence type="ECO:0008006" key="3">
    <source>
        <dbReference type="Google" id="ProtNLM"/>
    </source>
</evidence>
<dbReference type="SUPFAM" id="SSF102114">
    <property type="entry name" value="Radical SAM enzymes"/>
    <property type="match status" value="1"/>
</dbReference>
<reference evidence="1 2" key="1">
    <citation type="submission" date="2016-11" db="EMBL/GenBank/DDBJ databases">
        <authorList>
            <person name="Jaros S."/>
            <person name="Januszkiewicz K."/>
            <person name="Wedrychowicz H."/>
        </authorList>
    </citation>
    <scope>NUCLEOTIDE SEQUENCE [LARGE SCALE GENOMIC DNA]</scope>
    <source>
        <strain evidence="1 2">DSM 8605</strain>
    </source>
</reference>
<dbReference type="RefSeq" id="WP_073337475.1">
    <property type="nucleotide sequence ID" value="NZ_FQXM01000005.1"/>
</dbReference>
<keyword evidence="2" id="KW-1185">Reference proteome</keyword>
<sequence>MTIEAFEEILTLCYKYEVKVNLTTNGTLLKKHKDLLLSSKALRQVSISLQSYEKPEDYKDFEIYLNNVMSIVNEGRNNTNIIFELRLWNYEDEESVGNNSIKNQQALEIIKKALEISEDFYEELPKGKGIKLLSQVYLSKSYEFQWPDMSRQVISTKGSCYGLREQIGILVNGDVGIGKDSEKWAIFLGSQLKD</sequence>
<dbReference type="InterPro" id="IPR058240">
    <property type="entry name" value="rSAM_sf"/>
</dbReference>
<protein>
    <recommendedName>
        <fullName evidence="3">Radical SAM core domain-containing protein</fullName>
    </recommendedName>
</protein>
<evidence type="ECO:0000313" key="1">
    <source>
        <dbReference type="EMBL" id="SHH44498.1"/>
    </source>
</evidence>
<dbReference type="AlphaFoldDB" id="A0A1M5T1E2"/>
<dbReference type="EMBL" id="FQXM01000005">
    <property type="protein sequence ID" value="SHH44498.1"/>
    <property type="molecule type" value="Genomic_DNA"/>
</dbReference>
<dbReference type="OrthoDB" id="9805809at2"/>
<dbReference type="Proteomes" id="UP000184447">
    <property type="component" value="Unassembled WGS sequence"/>
</dbReference>
<dbReference type="InterPro" id="IPR013785">
    <property type="entry name" value="Aldolase_TIM"/>
</dbReference>
<organism evidence="1 2">
    <name type="scientific">Clostridium grantii DSM 8605</name>
    <dbReference type="NCBI Taxonomy" id="1121316"/>
    <lineage>
        <taxon>Bacteria</taxon>
        <taxon>Bacillati</taxon>
        <taxon>Bacillota</taxon>
        <taxon>Clostridia</taxon>
        <taxon>Eubacteriales</taxon>
        <taxon>Clostridiaceae</taxon>
        <taxon>Clostridium</taxon>
    </lineage>
</organism>
<accession>A0A1M5T1E2</accession>
<proteinExistence type="predicted"/>
<name>A0A1M5T1E2_9CLOT</name>
<gene>
    <name evidence="1" type="ORF">SAMN02745207_01147</name>
</gene>